<protein>
    <submittedName>
        <fullName evidence="2">Uncharacterized protein</fullName>
    </submittedName>
</protein>
<organism evidence="2 3">
    <name type="scientific">Oryza meyeriana var. granulata</name>
    <dbReference type="NCBI Taxonomy" id="110450"/>
    <lineage>
        <taxon>Eukaryota</taxon>
        <taxon>Viridiplantae</taxon>
        <taxon>Streptophyta</taxon>
        <taxon>Embryophyta</taxon>
        <taxon>Tracheophyta</taxon>
        <taxon>Spermatophyta</taxon>
        <taxon>Magnoliopsida</taxon>
        <taxon>Liliopsida</taxon>
        <taxon>Poales</taxon>
        <taxon>Poaceae</taxon>
        <taxon>BOP clade</taxon>
        <taxon>Oryzoideae</taxon>
        <taxon>Oryzeae</taxon>
        <taxon>Oryzinae</taxon>
        <taxon>Oryza</taxon>
        <taxon>Oryza meyeriana</taxon>
    </lineage>
</organism>
<name>A0A6G1E780_9ORYZ</name>
<dbReference type="AlphaFoldDB" id="A0A6G1E780"/>
<feature type="compositionally biased region" description="Basic residues" evidence="1">
    <location>
        <begin position="43"/>
        <end position="55"/>
    </location>
</feature>
<feature type="compositionally biased region" description="Basic and acidic residues" evidence="1">
    <location>
        <begin position="64"/>
        <end position="88"/>
    </location>
</feature>
<evidence type="ECO:0000256" key="1">
    <source>
        <dbReference type="SAM" id="MobiDB-lite"/>
    </source>
</evidence>
<evidence type="ECO:0000313" key="2">
    <source>
        <dbReference type="EMBL" id="KAF0920294.1"/>
    </source>
</evidence>
<sequence>MGLAMTERYSGPRDRRSRRRCQPLGLKEGRQTPSEPKFTTHSHPYRCPRSPRRNSWHSSGSSRLPDDKASRGSRPGAEETGPKTRLVPEEGGAPNPPVKKKKTTPTSEKRPFTSLHGASPDRGPVKALRPSRFAWLHAHLLLFGF</sequence>
<proteinExistence type="predicted"/>
<comment type="caution">
    <text evidence="2">The sequence shown here is derived from an EMBL/GenBank/DDBJ whole genome shotgun (WGS) entry which is preliminary data.</text>
</comment>
<accession>A0A6G1E780</accession>
<keyword evidence="3" id="KW-1185">Reference proteome</keyword>
<dbReference type="EMBL" id="SPHZ02000005">
    <property type="protein sequence ID" value="KAF0920294.1"/>
    <property type="molecule type" value="Genomic_DNA"/>
</dbReference>
<evidence type="ECO:0000313" key="3">
    <source>
        <dbReference type="Proteomes" id="UP000479710"/>
    </source>
</evidence>
<feature type="region of interest" description="Disordered" evidence="1">
    <location>
        <begin position="1"/>
        <end position="126"/>
    </location>
</feature>
<dbReference type="Proteomes" id="UP000479710">
    <property type="component" value="Unassembled WGS sequence"/>
</dbReference>
<reference evidence="2 3" key="1">
    <citation type="submission" date="2019-11" db="EMBL/GenBank/DDBJ databases">
        <title>Whole genome sequence of Oryza granulata.</title>
        <authorList>
            <person name="Li W."/>
        </authorList>
    </citation>
    <scope>NUCLEOTIDE SEQUENCE [LARGE SCALE GENOMIC DNA]</scope>
    <source>
        <strain evidence="3">cv. Menghai</strain>
        <tissue evidence="2">Leaf</tissue>
    </source>
</reference>
<gene>
    <name evidence="2" type="ORF">E2562_034622</name>
</gene>
<feature type="compositionally biased region" description="Polar residues" evidence="1">
    <location>
        <begin position="31"/>
        <end position="42"/>
    </location>
</feature>